<evidence type="ECO:0000256" key="4">
    <source>
        <dbReference type="ARBA" id="ARBA00022801"/>
    </source>
</evidence>
<comment type="similarity">
    <text evidence="2">Belongs to the amidase family.</text>
</comment>
<keyword evidence="9" id="KW-1185">Reference proteome</keyword>
<dbReference type="OrthoDB" id="6428749at2759"/>
<dbReference type="InterPro" id="IPR020556">
    <property type="entry name" value="Amidase_CS"/>
</dbReference>
<evidence type="ECO:0000256" key="6">
    <source>
        <dbReference type="PIRSR" id="PIRSR001221-2"/>
    </source>
</evidence>
<dbReference type="Proteomes" id="UP000267821">
    <property type="component" value="Unassembled WGS sequence"/>
</dbReference>
<dbReference type="Pfam" id="PF01425">
    <property type="entry name" value="Amidase"/>
    <property type="match status" value="1"/>
</dbReference>
<gene>
    <name evidence="8" type="ORF">L211DRAFT_822597</name>
</gene>
<feature type="domain" description="Amidase" evidence="7">
    <location>
        <begin position="88"/>
        <end position="562"/>
    </location>
</feature>
<sequence>MVEIVSLTTPASTASWQDRAQAKVQSTFSKIPQEWRLSNEQLNNAKTTRKLTGEFFQSFLKPRELEITKYPSVVLVERIRTKCFSALEVARAYSKAASVAHQINNCLHEIMFDQALARASELDEYLSKHNKTAGPLHGLPVSLKDQFHVKGTDTTMGYIGWIDTYEGSKDPQKVHLVESQIVKELLSLGAVLYCKTSLPQTLLFGETVNNLIGRTLNPVNQNLSCGGSSGGEGALLALGGSSVGVGTDIGGSVRIPAAFCGVYSIKPTHNRFSYRDTANTNPGQNTYPSSVGFLSTSLDGLQLIMSSVLSTKPWLRDPEVVSIPWRQQAADEVLHRASAENGSAKPGELPLKLGIYWTNGEVEPQPPIRRGLRMVVEAVRKAGHKVVEWNPPSQTTAKRVHLAFLLADGAHDVHTQLSLSGEPLLPNLEKSFKLRDPINLLEYQKLTLEGRDYCAAYSDYWNSTDDDGQIVDAVIMPVAPHAAVIPGKYYHTAYTEAINLMSYSAAVIPVTLADKTVDPYDESYHPRGEVDKLNWEAYDPEIYHGAPVGVQIVARKYEEEKVWAIAKVINAALLAFTKEMKLS</sequence>
<evidence type="ECO:0000256" key="3">
    <source>
        <dbReference type="ARBA" id="ARBA00012922"/>
    </source>
</evidence>
<feature type="active site" description="Acyl-ester intermediate" evidence="5">
    <location>
        <position position="252"/>
    </location>
</feature>
<dbReference type="STRING" id="1051890.A0A3N4LVE8"/>
<dbReference type="GO" id="GO:0004040">
    <property type="term" value="F:amidase activity"/>
    <property type="evidence" value="ECO:0007669"/>
    <property type="project" value="UniProtKB-EC"/>
</dbReference>
<proteinExistence type="inferred from homology"/>
<dbReference type="InterPro" id="IPR023631">
    <property type="entry name" value="Amidase_dom"/>
</dbReference>
<dbReference type="PANTHER" id="PTHR46072">
    <property type="entry name" value="AMIDASE-RELATED-RELATED"/>
    <property type="match status" value="1"/>
</dbReference>
<dbReference type="AlphaFoldDB" id="A0A3N4LVE8"/>
<name>A0A3N4LVE8_9PEZI</name>
<dbReference type="PANTHER" id="PTHR46072:SF8">
    <property type="entry name" value="AMIDASE DOMAIN-CONTAINING PROTEIN"/>
    <property type="match status" value="1"/>
</dbReference>
<feature type="active site" description="Charge relay system" evidence="5">
    <location>
        <position position="144"/>
    </location>
</feature>
<comment type="catalytic activity">
    <reaction evidence="1">
        <text>a monocarboxylic acid amide + H2O = a monocarboxylate + NH4(+)</text>
        <dbReference type="Rhea" id="RHEA:12020"/>
        <dbReference type="ChEBI" id="CHEBI:15377"/>
        <dbReference type="ChEBI" id="CHEBI:28938"/>
        <dbReference type="ChEBI" id="CHEBI:35757"/>
        <dbReference type="ChEBI" id="CHEBI:83628"/>
        <dbReference type="EC" id="3.5.1.4"/>
    </reaction>
</comment>
<feature type="binding site" evidence="6">
    <location>
        <begin position="249"/>
        <end position="252"/>
    </location>
    <ligand>
        <name>substrate</name>
    </ligand>
</feature>
<evidence type="ECO:0000313" key="9">
    <source>
        <dbReference type="Proteomes" id="UP000267821"/>
    </source>
</evidence>
<accession>A0A3N4LVE8</accession>
<feature type="active site" description="Charge relay system" evidence="5">
    <location>
        <position position="228"/>
    </location>
</feature>
<evidence type="ECO:0000256" key="5">
    <source>
        <dbReference type="PIRSR" id="PIRSR001221-1"/>
    </source>
</evidence>
<dbReference type="EMBL" id="ML121538">
    <property type="protein sequence ID" value="RPB25172.1"/>
    <property type="molecule type" value="Genomic_DNA"/>
</dbReference>
<dbReference type="InterPro" id="IPR036928">
    <property type="entry name" value="AS_sf"/>
</dbReference>
<organism evidence="8 9">
    <name type="scientific">Terfezia boudieri ATCC MYA-4762</name>
    <dbReference type="NCBI Taxonomy" id="1051890"/>
    <lineage>
        <taxon>Eukaryota</taxon>
        <taxon>Fungi</taxon>
        <taxon>Dikarya</taxon>
        <taxon>Ascomycota</taxon>
        <taxon>Pezizomycotina</taxon>
        <taxon>Pezizomycetes</taxon>
        <taxon>Pezizales</taxon>
        <taxon>Pezizaceae</taxon>
        <taxon>Terfezia</taxon>
    </lineage>
</organism>
<keyword evidence="4" id="KW-0378">Hydrolase</keyword>
<dbReference type="PROSITE" id="PS00571">
    <property type="entry name" value="AMIDASES"/>
    <property type="match status" value="1"/>
</dbReference>
<evidence type="ECO:0000259" key="7">
    <source>
        <dbReference type="Pfam" id="PF01425"/>
    </source>
</evidence>
<evidence type="ECO:0000256" key="1">
    <source>
        <dbReference type="ARBA" id="ARBA00001311"/>
    </source>
</evidence>
<evidence type="ECO:0000256" key="2">
    <source>
        <dbReference type="ARBA" id="ARBA00009199"/>
    </source>
</evidence>
<feature type="binding site" evidence="6">
    <location>
        <position position="202"/>
    </location>
    <ligand>
        <name>substrate</name>
    </ligand>
</feature>
<reference evidence="8 9" key="1">
    <citation type="journal article" date="2018" name="Nat. Ecol. Evol.">
        <title>Pezizomycetes genomes reveal the molecular basis of ectomycorrhizal truffle lifestyle.</title>
        <authorList>
            <person name="Murat C."/>
            <person name="Payen T."/>
            <person name="Noel B."/>
            <person name="Kuo A."/>
            <person name="Morin E."/>
            <person name="Chen J."/>
            <person name="Kohler A."/>
            <person name="Krizsan K."/>
            <person name="Balestrini R."/>
            <person name="Da Silva C."/>
            <person name="Montanini B."/>
            <person name="Hainaut M."/>
            <person name="Levati E."/>
            <person name="Barry K.W."/>
            <person name="Belfiori B."/>
            <person name="Cichocki N."/>
            <person name="Clum A."/>
            <person name="Dockter R.B."/>
            <person name="Fauchery L."/>
            <person name="Guy J."/>
            <person name="Iotti M."/>
            <person name="Le Tacon F."/>
            <person name="Lindquist E.A."/>
            <person name="Lipzen A."/>
            <person name="Malagnac F."/>
            <person name="Mello A."/>
            <person name="Molinier V."/>
            <person name="Miyauchi S."/>
            <person name="Poulain J."/>
            <person name="Riccioni C."/>
            <person name="Rubini A."/>
            <person name="Sitrit Y."/>
            <person name="Splivallo R."/>
            <person name="Traeger S."/>
            <person name="Wang M."/>
            <person name="Zifcakova L."/>
            <person name="Wipf D."/>
            <person name="Zambonelli A."/>
            <person name="Paolocci F."/>
            <person name="Nowrousian M."/>
            <person name="Ottonello S."/>
            <person name="Baldrian P."/>
            <person name="Spatafora J.W."/>
            <person name="Henrissat B."/>
            <person name="Nagy L.G."/>
            <person name="Aury J.M."/>
            <person name="Wincker P."/>
            <person name="Grigoriev I.V."/>
            <person name="Bonfante P."/>
            <person name="Martin F.M."/>
        </authorList>
    </citation>
    <scope>NUCLEOTIDE SEQUENCE [LARGE SCALE GENOMIC DNA]</scope>
    <source>
        <strain evidence="8 9">ATCC MYA-4762</strain>
    </source>
</reference>
<dbReference type="PIRSF" id="PIRSF001221">
    <property type="entry name" value="Amidase_fungi"/>
    <property type="match status" value="1"/>
</dbReference>
<protein>
    <recommendedName>
        <fullName evidence="3">amidase</fullName>
        <ecNumber evidence="3">3.5.1.4</ecNumber>
    </recommendedName>
</protein>
<dbReference type="Gene3D" id="3.90.1300.10">
    <property type="entry name" value="Amidase signature (AS) domain"/>
    <property type="match status" value="1"/>
</dbReference>
<dbReference type="FunCoup" id="A0A3N4LVE8">
    <property type="interactions" value="42"/>
</dbReference>
<feature type="binding site" evidence="6">
    <location>
        <position position="228"/>
    </location>
    <ligand>
        <name>substrate</name>
    </ligand>
</feature>
<dbReference type="EC" id="3.5.1.4" evidence="3"/>
<evidence type="ECO:0000313" key="8">
    <source>
        <dbReference type="EMBL" id="RPB25172.1"/>
    </source>
</evidence>
<dbReference type="InParanoid" id="A0A3N4LVE8"/>
<dbReference type="SUPFAM" id="SSF75304">
    <property type="entry name" value="Amidase signature (AS) enzymes"/>
    <property type="match status" value="1"/>
</dbReference>